<sequence>MSYTQLMFMHLATVLPAALIGGYLLIARKGSSVHRLLGKIYMILMLATALITLAMPGTVGGTVLGHFGPIHIFSIVVLISVPRAYSAIRRGDQRTHQISMVMTYIGAILIAGGFTLAPDRYLHDVLFVNGFDAKP</sequence>
<evidence type="ECO:0000256" key="1">
    <source>
        <dbReference type="SAM" id="Phobius"/>
    </source>
</evidence>
<dbReference type="AlphaFoldDB" id="A0A919CHI4"/>
<reference evidence="2" key="2">
    <citation type="submission" date="2020-09" db="EMBL/GenBank/DDBJ databases">
        <authorList>
            <person name="Sun Q."/>
            <person name="Kim S."/>
        </authorList>
    </citation>
    <scope>NUCLEOTIDE SEQUENCE</scope>
    <source>
        <strain evidence="2">KCTC 23430</strain>
    </source>
</reference>
<name>A0A919CHI4_9GAMM</name>
<evidence type="ECO:0000313" key="2">
    <source>
        <dbReference type="EMBL" id="GHD24927.1"/>
    </source>
</evidence>
<reference evidence="2" key="1">
    <citation type="journal article" date="2014" name="Int. J. Syst. Evol. Microbiol.">
        <title>Complete genome sequence of Corynebacterium casei LMG S-19264T (=DSM 44701T), isolated from a smear-ripened cheese.</title>
        <authorList>
            <consortium name="US DOE Joint Genome Institute (JGI-PGF)"/>
            <person name="Walter F."/>
            <person name="Albersmeier A."/>
            <person name="Kalinowski J."/>
            <person name="Ruckert C."/>
        </authorList>
    </citation>
    <scope>NUCLEOTIDE SEQUENCE</scope>
    <source>
        <strain evidence="2">KCTC 23430</strain>
    </source>
</reference>
<gene>
    <name evidence="2" type="ORF">GCM10007053_00110</name>
</gene>
<keyword evidence="1" id="KW-0812">Transmembrane</keyword>
<dbReference type="Proteomes" id="UP000644693">
    <property type="component" value="Unassembled WGS sequence"/>
</dbReference>
<proteinExistence type="predicted"/>
<protein>
    <recommendedName>
        <fullName evidence="4">DUF2306 domain-containing protein</fullName>
    </recommendedName>
</protein>
<feature type="transmembrane region" description="Helical" evidence="1">
    <location>
        <begin position="67"/>
        <end position="86"/>
    </location>
</feature>
<dbReference type="RefSeq" id="WP_189474022.1">
    <property type="nucleotide sequence ID" value="NZ_BMYM01000001.1"/>
</dbReference>
<dbReference type="EMBL" id="BMYM01000001">
    <property type="protein sequence ID" value="GHD24927.1"/>
    <property type="molecule type" value="Genomic_DNA"/>
</dbReference>
<keyword evidence="1" id="KW-1133">Transmembrane helix</keyword>
<feature type="transmembrane region" description="Helical" evidence="1">
    <location>
        <begin position="6"/>
        <end position="26"/>
    </location>
</feature>
<keyword evidence="1" id="KW-0472">Membrane</keyword>
<keyword evidence="3" id="KW-1185">Reference proteome</keyword>
<dbReference type="Pfam" id="PF10067">
    <property type="entry name" value="DUF2306"/>
    <property type="match status" value="1"/>
</dbReference>
<accession>A0A919CHI4</accession>
<dbReference type="InterPro" id="IPR018750">
    <property type="entry name" value="DUF2306_membrane"/>
</dbReference>
<evidence type="ECO:0008006" key="4">
    <source>
        <dbReference type="Google" id="ProtNLM"/>
    </source>
</evidence>
<feature type="transmembrane region" description="Helical" evidence="1">
    <location>
        <begin position="98"/>
        <end position="117"/>
    </location>
</feature>
<organism evidence="2 3">
    <name type="scientific">Parahalioglobus pacificus</name>
    <dbReference type="NCBI Taxonomy" id="930806"/>
    <lineage>
        <taxon>Bacteria</taxon>
        <taxon>Pseudomonadati</taxon>
        <taxon>Pseudomonadota</taxon>
        <taxon>Gammaproteobacteria</taxon>
        <taxon>Cellvibrionales</taxon>
        <taxon>Halieaceae</taxon>
        <taxon>Parahalioglobus</taxon>
    </lineage>
</organism>
<feature type="transmembrane region" description="Helical" evidence="1">
    <location>
        <begin position="38"/>
        <end position="55"/>
    </location>
</feature>
<evidence type="ECO:0000313" key="3">
    <source>
        <dbReference type="Proteomes" id="UP000644693"/>
    </source>
</evidence>
<comment type="caution">
    <text evidence="2">The sequence shown here is derived from an EMBL/GenBank/DDBJ whole genome shotgun (WGS) entry which is preliminary data.</text>
</comment>